<evidence type="ECO:0000256" key="1">
    <source>
        <dbReference type="ARBA" id="ARBA00004123"/>
    </source>
</evidence>
<dbReference type="CDD" id="cd00009">
    <property type="entry name" value="AAA"/>
    <property type="match status" value="1"/>
</dbReference>
<dbReference type="OMA" id="WPTDEVY"/>
<feature type="domain" description="AAA+ ATPase" evidence="9">
    <location>
        <begin position="142"/>
        <end position="318"/>
    </location>
</feature>
<dbReference type="RefSeq" id="XP_003678321.1">
    <property type="nucleotide sequence ID" value="XM_003678273.1"/>
</dbReference>
<evidence type="ECO:0000256" key="3">
    <source>
        <dbReference type="ARBA" id="ARBA00022618"/>
    </source>
</evidence>
<dbReference type="Pfam" id="PF22606">
    <property type="entry name" value="Cdc6-ORC-like_ATPase_lid"/>
    <property type="match status" value="1"/>
</dbReference>
<name>G0VKE5_NAUCA</name>
<keyword evidence="12" id="KW-1185">Reference proteome</keyword>
<evidence type="ECO:0000256" key="7">
    <source>
        <dbReference type="PIRNR" id="PIRNR001767"/>
    </source>
</evidence>
<dbReference type="GO" id="GO:0005525">
    <property type="term" value="F:GTP binding"/>
    <property type="evidence" value="ECO:0007669"/>
    <property type="project" value="EnsemblFungi"/>
</dbReference>
<comment type="similarity">
    <text evidence="2 7">Belongs to the CDC6/cdc18 family.</text>
</comment>
<dbReference type="InParanoid" id="G0VKE5"/>
<dbReference type="Gene3D" id="1.10.8.60">
    <property type="match status" value="1"/>
</dbReference>
<dbReference type="FunCoup" id="G0VKE5">
    <property type="interactions" value="1230"/>
</dbReference>
<dbReference type="InterPro" id="IPR036388">
    <property type="entry name" value="WH-like_DNA-bd_sf"/>
</dbReference>
<dbReference type="PIRSF" id="PIRSF001767">
    <property type="entry name" value="Cdc6"/>
    <property type="match status" value="1"/>
</dbReference>
<dbReference type="InterPro" id="IPR027417">
    <property type="entry name" value="P-loop_NTPase"/>
</dbReference>
<dbReference type="InterPro" id="IPR003593">
    <property type="entry name" value="AAA+_ATPase"/>
</dbReference>
<dbReference type="GO" id="GO:0003924">
    <property type="term" value="F:GTPase activity"/>
    <property type="evidence" value="ECO:0007669"/>
    <property type="project" value="EnsemblFungi"/>
</dbReference>
<dbReference type="GO" id="GO:0000082">
    <property type="term" value="P:G1/S transition of mitotic cell cycle"/>
    <property type="evidence" value="ECO:0007669"/>
    <property type="project" value="EnsemblFungi"/>
</dbReference>
<dbReference type="Gene3D" id="1.10.10.10">
    <property type="entry name" value="Winged helix-like DNA-binding domain superfamily/Winged helix DNA-binding domain"/>
    <property type="match status" value="1"/>
</dbReference>
<dbReference type="Proteomes" id="UP000001640">
    <property type="component" value="Chromosome 9"/>
</dbReference>
<evidence type="ECO:0000256" key="8">
    <source>
        <dbReference type="SAM" id="MobiDB-lite"/>
    </source>
</evidence>
<dbReference type="Gene3D" id="3.40.50.300">
    <property type="entry name" value="P-loop containing nucleotide triphosphate hydrolases"/>
    <property type="match status" value="1"/>
</dbReference>
<dbReference type="STRING" id="1064592.G0VKE5"/>
<dbReference type="GO" id="GO:0051301">
    <property type="term" value="P:cell division"/>
    <property type="evidence" value="ECO:0007669"/>
    <property type="project" value="UniProtKB-UniRule"/>
</dbReference>
<dbReference type="PANTHER" id="PTHR10763">
    <property type="entry name" value="CELL DIVISION CONTROL PROTEIN 6-RELATED"/>
    <property type="match status" value="1"/>
</dbReference>
<keyword evidence="5" id="KW-0539">Nucleus</keyword>
<dbReference type="GO" id="GO:0005524">
    <property type="term" value="F:ATP binding"/>
    <property type="evidence" value="ECO:0007669"/>
    <property type="project" value="EnsemblFungi"/>
</dbReference>
<dbReference type="GO" id="GO:0005656">
    <property type="term" value="C:nuclear pre-replicative complex"/>
    <property type="evidence" value="ECO:0007669"/>
    <property type="project" value="EnsemblFungi"/>
</dbReference>
<proteinExistence type="inferred from homology"/>
<evidence type="ECO:0000313" key="12">
    <source>
        <dbReference type="Proteomes" id="UP000001640"/>
    </source>
</evidence>
<dbReference type="GO" id="GO:0033314">
    <property type="term" value="P:mitotic DNA replication checkpoint signaling"/>
    <property type="evidence" value="ECO:0007669"/>
    <property type="project" value="TreeGrafter"/>
</dbReference>
<dbReference type="InterPro" id="IPR015163">
    <property type="entry name" value="Cdc6_C"/>
</dbReference>
<dbReference type="SMART" id="SM01074">
    <property type="entry name" value="Cdc6_C"/>
    <property type="match status" value="1"/>
</dbReference>
<dbReference type="AlphaFoldDB" id="G0VKE5"/>
<dbReference type="GO" id="GO:0006267">
    <property type="term" value="P:pre-replicative complex assembly involved in nuclear cell cycle DNA replication"/>
    <property type="evidence" value="ECO:0007669"/>
    <property type="project" value="EnsemblFungi"/>
</dbReference>
<dbReference type="Pfam" id="PF13401">
    <property type="entry name" value="AAA_22"/>
    <property type="match status" value="1"/>
</dbReference>
<evidence type="ECO:0000259" key="9">
    <source>
        <dbReference type="SMART" id="SM00382"/>
    </source>
</evidence>
<dbReference type="GO" id="GO:0003682">
    <property type="term" value="F:chromatin binding"/>
    <property type="evidence" value="ECO:0007669"/>
    <property type="project" value="EnsemblFungi"/>
</dbReference>
<dbReference type="InterPro" id="IPR049945">
    <property type="entry name" value="AAA_22"/>
</dbReference>
<dbReference type="GO" id="GO:0030174">
    <property type="term" value="P:regulation of DNA-templated DNA replication initiation"/>
    <property type="evidence" value="ECO:0007669"/>
    <property type="project" value="EnsemblFungi"/>
</dbReference>
<keyword evidence="6" id="KW-0131">Cell cycle</keyword>
<gene>
    <name evidence="11" type="primary">NCAS0I03110</name>
    <name evidence="11" type="ordered locus">NCAS_0I03110</name>
</gene>
<dbReference type="PANTHER" id="PTHR10763:SF26">
    <property type="entry name" value="CELL DIVISION CONTROL PROTEIN 6 HOMOLOG"/>
    <property type="match status" value="1"/>
</dbReference>
<evidence type="ECO:0000313" key="11">
    <source>
        <dbReference type="EMBL" id="CCC71979.1"/>
    </source>
</evidence>
<evidence type="ECO:0000256" key="4">
    <source>
        <dbReference type="ARBA" id="ARBA00022705"/>
    </source>
</evidence>
<reference evidence="11 12" key="1">
    <citation type="journal article" date="2011" name="Proc. Natl. Acad. Sci. U.S.A.">
        <title>Evolutionary erosion of yeast sex chromosomes by mating-type switching accidents.</title>
        <authorList>
            <person name="Gordon J.L."/>
            <person name="Armisen D."/>
            <person name="Proux-Wera E."/>
            <person name="Oheigeartaigh S.S."/>
            <person name="Byrne K.P."/>
            <person name="Wolfe K.H."/>
        </authorList>
    </citation>
    <scope>NUCLEOTIDE SEQUENCE [LARGE SCALE GENOMIC DNA]</scope>
    <source>
        <strain evidence="12">ATCC 76901 / BCRC 22586 / CBS 4309 / NBRC 1992 / NRRL Y-12630</strain>
    </source>
</reference>
<dbReference type="SUPFAM" id="SSF46785">
    <property type="entry name" value="Winged helix' DNA-binding domain"/>
    <property type="match status" value="1"/>
</dbReference>
<evidence type="ECO:0000256" key="6">
    <source>
        <dbReference type="ARBA" id="ARBA00023306"/>
    </source>
</evidence>
<reference key="2">
    <citation type="submission" date="2011-08" db="EMBL/GenBank/DDBJ databases">
        <title>Genome sequence of Naumovozyma castellii.</title>
        <authorList>
            <person name="Gordon J.L."/>
            <person name="Armisen D."/>
            <person name="Proux-Wera E."/>
            <person name="OhEigeartaigh S.S."/>
            <person name="Byrne K.P."/>
            <person name="Wolfe K.H."/>
        </authorList>
    </citation>
    <scope>NUCLEOTIDE SEQUENCE</scope>
    <source>
        <strain>Type strain:CBS 4309</strain>
    </source>
</reference>
<dbReference type="SMART" id="SM00382">
    <property type="entry name" value="AAA"/>
    <property type="match status" value="1"/>
</dbReference>
<dbReference type="GO" id="GO:0003688">
    <property type="term" value="F:DNA replication origin binding"/>
    <property type="evidence" value="ECO:0007669"/>
    <property type="project" value="EnsemblFungi"/>
</dbReference>
<sequence>MLRTRNLIPKNTFLIDDSDTEVDSPILEPITPTKNKKRTRNDSASVLLTPPQSVPKKKLKLELSEKVTVEKEEEEESSYAPPSPCATPQRALFGRDSLYSRTKAVLQRSAGILSNNDGCLPTRQAQYEKIMDFLNTNIKSHTSNSLYLTGPPGTGKTAQVDSIQRTHLLPECPRSMKSTGSSSHLLHNQSYFQLSNGDVETVSLSSINCIALNEPSHIFTKIFESFSNDEKYPHPVTTMSDLQQFLELFPQSRTFIVVLDEMDKLVRSSTNSTHSTKTIFELFLLSKLPSINFLLIGIANSLDMTDRFLSRLNLRQDLMPETIVFQPYSSDEMYQIIMNRINLVDSTDCVFNPMAIKFAAKRCSGNTGDLRKLFDVLKSSIEVVELQVLANLKKNKASDVKIVKIGLPHVAKVFSQFMNISSTRSRINKLNMQQRILLCSLVHRQRTDIFQSHCSLDDAYDYYVKLLRRKDSLTPLKRNEFLDICNALETCGVVTIFTGKSSGKTKHLVKMVKATIDDKEFDDEISKSDLLKSFLKD</sequence>
<evidence type="ECO:0000256" key="5">
    <source>
        <dbReference type="ARBA" id="ARBA00023242"/>
    </source>
</evidence>
<dbReference type="SUPFAM" id="SSF52540">
    <property type="entry name" value="P-loop containing nucleoside triphosphate hydrolases"/>
    <property type="match status" value="1"/>
</dbReference>
<dbReference type="GO" id="GO:0016887">
    <property type="term" value="F:ATP hydrolysis activity"/>
    <property type="evidence" value="ECO:0007669"/>
    <property type="project" value="EnsemblFungi"/>
</dbReference>
<dbReference type="InterPro" id="IPR036390">
    <property type="entry name" value="WH_DNA-bd_sf"/>
</dbReference>
<dbReference type="eggNOG" id="KOG2227">
    <property type="taxonomic scope" value="Eukaryota"/>
</dbReference>
<accession>G0VKE5</accession>
<dbReference type="EMBL" id="HE576760">
    <property type="protein sequence ID" value="CCC71979.1"/>
    <property type="molecule type" value="Genomic_DNA"/>
</dbReference>
<dbReference type="GO" id="GO:0031261">
    <property type="term" value="C:DNA replication preinitiation complex"/>
    <property type="evidence" value="ECO:0007669"/>
    <property type="project" value="EnsemblFungi"/>
</dbReference>
<comment type="subcellular location">
    <subcellularLocation>
        <location evidence="1">Nucleus</location>
    </subcellularLocation>
</comment>
<dbReference type="GeneID" id="96905666"/>
<organism evidence="11 12">
    <name type="scientific">Naumovozyma castellii</name>
    <name type="common">Yeast</name>
    <name type="synonym">Saccharomyces castellii</name>
    <dbReference type="NCBI Taxonomy" id="27288"/>
    <lineage>
        <taxon>Eukaryota</taxon>
        <taxon>Fungi</taxon>
        <taxon>Dikarya</taxon>
        <taxon>Ascomycota</taxon>
        <taxon>Saccharomycotina</taxon>
        <taxon>Saccharomycetes</taxon>
        <taxon>Saccharomycetales</taxon>
        <taxon>Saccharomycetaceae</taxon>
        <taxon>Naumovozyma</taxon>
    </lineage>
</organism>
<evidence type="ECO:0000256" key="2">
    <source>
        <dbReference type="ARBA" id="ARBA00006184"/>
    </source>
</evidence>
<dbReference type="InterPro" id="IPR050311">
    <property type="entry name" value="ORC1/CDC6"/>
</dbReference>
<dbReference type="GO" id="GO:0004861">
    <property type="term" value="F:cyclin-dependent protein serine/threonine kinase inhibitor activity"/>
    <property type="evidence" value="ECO:0007669"/>
    <property type="project" value="EnsemblFungi"/>
</dbReference>
<dbReference type="GO" id="GO:0140530">
    <property type="term" value="P:MCM complex loading"/>
    <property type="evidence" value="ECO:0007669"/>
    <property type="project" value="EnsemblFungi"/>
</dbReference>
<dbReference type="InterPro" id="IPR016314">
    <property type="entry name" value="Cdc6/18"/>
</dbReference>
<dbReference type="Pfam" id="PF09079">
    <property type="entry name" value="WHD_Cdc6"/>
    <property type="match status" value="1"/>
</dbReference>
<feature type="domain" description="Cdc6 C-terminal" evidence="10">
    <location>
        <begin position="438"/>
        <end position="525"/>
    </location>
</feature>
<dbReference type="OrthoDB" id="1926878at2759"/>
<evidence type="ECO:0000259" key="10">
    <source>
        <dbReference type="SMART" id="SM01074"/>
    </source>
</evidence>
<keyword evidence="4" id="KW-0235">DNA replication</keyword>
<dbReference type="HOGENOM" id="CLU_012774_2_1_1"/>
<protein>
    <recommendedName>
        <fullName evidence="7">Cell division control protein</fullName>
    </recommendedName>
</protein>
<dbReference type="InterPro" id="IPR054425">
    <property type="entry name" value="Cdc6_ORC1-like_ATPase_lid"/>
</dbReference>
<keyword evidence="3" id="KW-0132">Cell division</keyword>
<dbReference type="KEGG" id="ncs:NCAS_0I03110"/>
<feature type="region of interest" description="Disordered" evidence="8">
    <location>
        <begin position="22"/>
        <end position="52"/>
    </location>
</feature>